<protein>
    <submittedName>
        <fullName evidence="2">VC0807 family protein</fullName>
    </submittedName>
</protein>
<sequence>MSLLAAPPAPPVVEPTVPADRPAPPRLRAVIRRVAASLVVACVVPATVFYTAFRLYGVWFAIFAALTWSYGAIAWRAVTGRRTSGLLILTASVMTLRTLVALLTDSTFLYFLQPIITDALIGTAFLVSAMTARPMVARLAGDFYPMDDELACRPGVRCLFRNLTLMWAALALAKAGFTLWLLLSQSVETFVLVKSVSMLSINASAVAATIGLAVLVGRREGLLHPRLATV</sequence>
<feature type="transmembrane region" description="Helical" evidence="1">
    <location>
        <begin position="110"/>
        <end position="129"/>
    </location>
</feature>
<gene>
    <name evidence="2" type="ORF">ACFPYL_06045</name>
</gene>
<feature type="transmembrane region" description="Helical" evidence="1">
    <location>
        <begin position="59"/>
        <end position="78"/>
    </location>
</feature>
<feature type="transmembrane region" description="Helical" evidence="1">
    <location>
        <begin position="195"/>
        <end position="216"/>
    </location>
</feature>
<accession>A0ABW1LGZ1</accession>
<evidence type="ECO:0000313" key="2">
    <source>
        <dbReference type="EMBL" id="MFC6042623.1"/>
    </source>
</evidence>
<evidence type="ECO:0000256" key="1">
    <source>
        <dbReference type="SAM" id="Phobius"/>
    </source>
</evidence>
<reference evidence="3" key="1">
    <citation type="journal article" date="2019" name="Int. J. Syst. Evol. Microbiol.">
        <title>The Global Catalogue of Microorganisms (GCM) 10K type strain sequencing project: providing services to taxonomists for standard genome sequencing and annotation.</title>
        <authorList>
            <consortium name="The Broad Institute Genomics Platform"/>
            <consortium name="The Broad Institute Genome Sequencing Center for Infectious Disease"/>
            <person name="Wu L."/>
            <person name="Ma J."/>
        </authorList>
    </citation>
    <scope>NUCLEOTIDE SEQUENCE [LARGE SCALE GENOMIC DNA]</scope>
    <source>
        <strain evidence="3">CCUG 54522</strain>
    </source>
</reference>
<comment type="caution">
    <text evidence="2">The sequence shown here is derived from an EMBL/GenBank/DDBJ whole genome shotgun (WGS) entry which is preliminary data.</text>
</comment>
<feature type="transmembrane region" description="Helical" evidence="1">
    <location>
        <begin position="85"/>
        <end position="104"/>
    </location>
</feature>
<feature type="transmembrane region" description="Helical" evidence="1">
    <location>
        <begin position="163"/>
        <end position="183"/>
    </location>
</feature>
<keyword evidence="3" id="KW-1185">Reference proteome</keyword>
<name>A0ABW1LGZ1_9ACTN</name>
<feature type="transmembrane region" description="Helical" evidence="1">
    <location>
        <begin position="34"/>
        <end position="53"/>
    </location>
</feature>
<keyword evidence="1" id="KW-0812">Transmembrane</keyword>
<dbReference type="EMBL" id="JBHSRJ010000003">
    <property type="protein sequence ID" value="MFC6042623.1"/>
    <property type="molecule type" value="Genomic_DNA"/>
</dbReference>
<dbReference type="Proteomes" id="UP001596135">
    <property type="component" value="Unassembled WGS sequence"/>
</dbReference>
<keyword evidence="1" id="KW-0472">Membrane</keyword>
<dbReference type="RefSeq" id="WP_379151676.1">
    <property type="nucleotide sequence ID" value="NZ_JBHSRJ010000003.1"/>
</dbReference>
<dbReference type="NCBIfam" id="NF041646">
    <property type="entry name" value="VC0807_fam"/>
    <property type="match status" value="1"/>
</dbReference>
<organism evidence="2 3">
    <name type="scientific">Nocardioides hankookensis</name>
    <dbReference type="NCBI Taxonomy" id="443157"/>
    <lineage>
        <taxon>Bacteria</taxon>
        <taxon>Bacillati</taxon>
        <taxon>Actinomycetota</taxon>
        <taxon>Actinomycetes</taxon>
        <taxon>Propionibacteriales</taxon>
        <taxon>Nocardioidaceae</taxon>
        <taxon>Nocardioides</taxon>
    </lineage>
</organism>
<evidence type="ECO:0000313" key="3">
    <source>
        <dbReference type="Proteomes" id="UP001596135"/>
    </source>
</evidence>
<proteinExistence type="predicted"/>
<keyword evidence="1" id="KW-1133">Transmembrane helix</keyword>